<feature type="transmembrane region" description="Helical" evidence="15">
    <location>
        <begin position="225"/>
        <end position="248"/>
    </location>
</feature>
<evidence type="ECO:0000313" key="19">
    <source>
        <dbReference type="EMBL" id="WSA33876.1"/>
    </source>
</evidence>
<dbReference type="InterPro" id="IPR036890">
    <property type="entry name" value="HATPase_C_sf"/>
</dbReference>
<dbReference type="Pfam" id="PF02518">
    <property type="entry name" value="HATPase_c"/>
    <property type="match status" value="1"/>
</dbReference>
<evidence type="ECO:0000313" key="18">
    <source>
        <dbReference type="EMBL" id="SCL52065.1"/>
    </source>
</evidence>
<name>A0A1C6UDA7_9ACTN</name>
<evidence type="ECO:0000256" key="8">
    <source>
        <dbReference type="ARBA" id="ARBA00022741"/>
    </source>
</evidence>
<dbReference type="STRING" id="47871.GA0070608_0956"/>
<evidence type="ECO:0000259" key="17">
    <source>
        <dbReference type="PROSITE" id="PS50885"/>
    </source>
</evidence>
<comment type="subcellular location">
    <subcellularLocation>
        <location evidence="2">Cell membrane</location>
        <topology evidence="2">Multi-pass membrane protein</topology>
    </subcellularLocation>
</comment>
<dbReference type="EC" id="2.7.13.3" evidence="3"/>
<dbReference type="SUPFAM" id="SSF47384">
    <property type="entry name" value="Homodimeric domain of signal transducing histidine kinase"/>
    <property type="match status" value="1"/>
</dbReference>
<dbReference type="Gene3D" id="3.30.565.10">
    <property type="entry name" value="Histidine kinase-like ATPase, C-terminal domain"/>
    <property type="match status" value="1"/>
</dbReference>
<dbReference type="InterPro" id="IPR005467">
    <property type="entry name" value="His_kinase_dom"/>
</dbReference>
<organism evidence="18 20">
    <name type="scientific">Micromonospora peucetia</name>
    <dbReference type="NCBI Taxonomy" id="47871"/>
    <lineage>
        <taxon>Bacteria</taxon>
        <taxon>Bacillati</taxon>
        <taxon>Actinomycetota</taxon>
        <taxon>Actinomycetes</taxon>
        <taxon>Micromonosporales</taxon>
        <taxon>Micromonosporaceae</taxon>
        <taxon>Micromonospora</taxon>
    </lineage>
</organism>
<sequence length="595" mass="63428">MATSPIPDPPPAAARRRVAVRELWRGVSGRVAGLLARLRQAWRRSLQLRVVTITLVASSLLVGGFAYLIADKITGILVENAETDVRVRLDSGVAYAVKQFGLYNQPQEGQFQATVDGTVNYLAGGDPQQTTGVIVALTADSHTGVIQPRSSPAVNFRPLISRELRATVAGGKVASQIRTGRLGEERTKYLVYGSPVPTKFGQVELYYLVPLTRQDTTAADARATVVATGAALVLLLALLAGLVTRLVVTPVRVAARTAQRLSAGLLDQRMVVNGEDDLALLAASFNQMATNLQRQILRLEEMSRLQRRFTSDVSHELRTPLTTVRMAADLIFAERDEFDPAVARSAELLQAELDRFEELLTDLLEISRFDAGFAMLDSEPTDLVPIVHRVADRLSCLAERVGVAIELDVPGTPVIAEVDPRRVERVLRNLVGNAVEHGEAKPVLITLGVDDTAVAVTVRDHGVGLKPGEEKLVFNRFWRADPSRARQTGGTGLGLSISLEDARLHGGWLEAWGAPGQGAQFRLTLPSRAGDRLTTSPLRLVPADAALPFGGPRAGGLLSIGPGSGGALAIGPGTDGALVVGPGRPGNAGHAEVGS</sequence>
<dbReference type="CDD" id="cd00075">
    <property type="entry name" value="HATPase"/>
    <property type="match status" value="1"/>
</dbReference>
<evidence type="ECO:0000256" key="12">
    <source>
        <dbReference type="ARBA" id="ARBA00023012"/>
    </source>
</evidence>
<dbReference type="Proteomes" id="UP000199343">
    <property type="component" value="Unassembled WGS sequence"/>
</dbReference>
<evidence type="ECO:0000256" key="9">
    <source>
        <dbReference type="ARBA" id="ARBA00022777"/>
    </source>
</evidence>
<feature type="domain" description="HAMP" evidence="17">
    <location>
        <begin position="245"/>
        <end position="297"/>
    </location>
</feature>
<evidence type="ECO:0000256" key="7">
    <source>
        <dbReference type="ARBA" id="ARBA00022692"/>
    </source>
</evidence>
<evidence type="ECO:0000256" key="6">
    <source>
        <dbReference type="ARBA" id="ARBA00022679"/>
    </source>
</evidence>
<dbReference type="InterPro" id="IPR036097">
    <property type="entry name" value="HisK_dim/P_sf"/>
</dbReference>
<proteinExistence type="predicted"/>
<evidence type="ECO:0000256" key="14">
    <source>
        <dbReference type="ARBA" id="ARBA00035305"/>
    </source>
</evidence>
<evidence type="ECO:0000313" key="20">
    <source>
        <dbReference type="Proteomes" id="UP000199343"/>
    </source>
</evidence>
<dbReference type="SUPFAM" id="SSF158472">
    <property type="entry name" value="HAMP domain-like"/>
    <property type="match status" value="1"/>
</dbReference>
<dbReference type="Gene3D" id="1.10.287.130">
    <property type="match status" value="1"/>
</dbReference>
<dbReference type="GO" id="GO:0005886">
    <property type="term" value="C:plasma membrane"/>
    <property type="evidence" value="ECO:0007669"/>
    <property type="project" value="UniProtKB-SubCell"/>
</dbReference>
<dbReference type="CDD" id="cd06225">
    <property type="entry name" value="HAMP"/>
    <property type="match status" value="1"/>
</dbReference>
<dbReference type="PANTHER" id="PTHR43547:SF2">
    <property type="entry name" value="HYBRID SIGNAL TRANSDUCTION HISTIDINE KINASE C"/>
    <property type="match status" value="1"/>
</dbReference>
<keyword evidence="12" id="KW-0902">Two-component regulatory system</keyword>
<keyword evidence="21" id="KW-1185">Reference proteome</keyword>
<dbReference type="InterPro" id="IPR003660">
    <property type="entry name" value="HAMP_dom"/>
</dbReference>
<accession>A0A1C6UDA7</accession>
<keyword evidence="6" id="KW-0808">Transferase</keyword>
<evidence type="ECO:0000256" key="11">
    <source>
        <dbReference type="ARBA" id="ARBA00022989"/>
    </source>
</evidence>
<reference evidence="18 20" key="1">
    <citation type="submission" date="2016-06" db="EMBL/GenBank/DDBJ databases">
        <authorList>
            <person name="Kjaerup R.B."/>
            <person name="Dalgaard T.S."/>
            <person name="Juul-Madsen H.R."/>
        </authorList>
    </citation>
    <scope>NUCLEOTIDE SEQUENCE [LARGE SCALE GENOMIC DNA]</scope>
    <source>
        <strain evidence="18 20">DSM 43363</strain>
    </source>
</reference>
<evidence type="ECO:0000256" key="3">
    <source>
        <dbReference type="ARBA" id="ARBA00012438"/>
    </source>
</evidence>
<dbReference type="InterPro" id="IPR004358">
    <property type="entry name" value="Sig_transdc_His_kin-like_C"/>
</dbReference>
<feature type="domain" description="Histidine kinase" evidence="16">
    <location>
        <begin position="312"/>
        <end position="529"/>
    </location>
</feature>
<gene>
    <name evidence="19" type="primary">mtrB</name>
    <name evidence="18" type="ORF">GA0070608_0956</name>
    <name evidence="19" type="ORF">OIE14_07475</name>
</gene>
<comment type="catalytic activity">
    <reaction evidence="1">
        <text>ATP + protein L-histidine = ADP + protein N-phospho-L-histidine.</text>
        <dbReference type="EC" id="2.7.13.3"/>
    </reaction>
</comment>
<feature type="transmembrane region" description="Helical" evidence="15">
    <location>
        <begin position="46"/>
        <end position="70"/>
    </location>
</feature>
<dbReference type="FunFam" id="1.10.287.130:FF:000010">
    <property type="entry name" value="Two-component sensor histidine kinase"/>
    <property type="match status" value="1"/>
</dbReference>
<dbReference type="InterPro" id="IPR003594">
    <property type="entry name" value="HATPase_dom"/>
</dbReference>
<keyword evidence="13 15" id="KW-0472">Membrane</keyword>
<dbReference type="Pfam" id="PF00512">
    <property type="entry name" value="HisKA"/>
    <property type="match status" value="1"/>
</dbReference>
<evidence type="ECO:0000256" key="10">
    <source>
        <dbReference type="ARBA" id="ARBA00022840"/>
    </source>
</evidence>
<evidence type="ECO:0000256" key="5">
    <source>
        <dbReference type="ARBA" id="ARBA00022553"/>
    </source>
</evidence>
<evidence type="ECO:0000256" key="4">
    <source>
        <dbReference type="ARBA" id="ARBA00022475"/>
    </source>
</evidence>
<dbReference type="PRINTS" id="PR00344">
    <property type="entry name" value="BCTRLSENSOR"/>
</dbReference>
<evidence type="ECO:0000256" key="15">
    <source>
        <dbReference type="SAM" id="Phobius"/>
    </source>
</evidence>
<dbReference type="InterPro" id="IPR003661">
    <property type="entry name" value="HisK_dim/P_dom"/>
</dbReference>
<dbReference type="GO" id="GO:0005524">
    <property type="term" value="F:ATP binding"/>
    <property type="evidence" value="ECO:0007669"/>
    <property type="project" value="UniProtKB-KW"/>
</dbReference>
<dbReference type="PROSITE" id="PS50109">
    <property type="entry name" value="HIS_KIN"/>
    <property type="match status" value="1"/>
</dbReference>
<keyword evidence="9 18" id="KW-0418">Kinase</keyword>
<dbReference type="SMART" id="SM00388">
    <property type="entry name" value="HisKA"/>
    <property type="match status" value="1"/>
</dbReference>
<dbReference type="InterPro" id="IPR047669">
    <property type="entry name" value="MtrAB_MtrB"/>
</dbReference>
<dbReference type="FunFam" id="3.30.565.10:FF:000013">
    <property type="entry name" value="Two-component sensor histidine kinase"/>
    <property type="match status" value="1"/>
</dbReference>
<dbReference type="AlphaFoldDB" id="A0A1C6UDA7"/>
<reference evidence="19 21" key="2">
    <citation type="submission" date="2022-10" db="EMBL/GenBank/DDBJ databases">
        <title>The complete genomes of actinobacterial strains from the NBC collection.</title>
        <authorList>
            <person name="Joergensen T.S."/>
            <person name="Alvarez Arevalo M."/>
            <person name="Sterndorff E.B."/>
            <person name="Faurdal D."/>
            <person name="Vuksanovic O."/>
            <person name="Mourched A.-S."/>
            <person name="Charusanti P."/>
            <person name="Shaw S."/>
            <person name="Blin K."/>
            <person name="Weber T."/>
        </authorList>
    </citation>
    <scope>NUCLEOTIDE SEQUENCE [LARGE SCALE GENOMIC DNA]</scope>
    <source>
        <strain evidence="19 21">NBC 01809</strain>
    </source>
</reference>
<dbReference type="CDD" id="cd00082">
    <property type="entry name" value="HisKA"/>
    <property type="match status" value="1"/>
</dbReference>
<dbReference type="Pfam" id="PF00672">
    <property type="entry name" value="HAMP"/>
    <property type="match status" value="1"/>
</dbReference>
<evidence type="ECO:0000256" key="1">
    <source>
        <dbReference type="ARBA" id="ARBA00000085"/>
    </source>
</evidence>
<dbReference type="SUPFAM" id="SSF55874">
    <property type="entry name" value="ATPase domain of HSP90 chaperone/DNA topoisomerase II/histidine kinase"/>
    <property type="match status" value="1"/>
</dbReference>
<keyword evidence="11 15" id="KW-1133">Transmembrane helix</keyword>
<evidence type="ECO:0000256" key="13">
    <source>
        <dbReference type="ARBA" id="ARBA00023136"/>
    </source>
</evidence>
<dbReference type="NCBIfam" id="NF040691">
    <property type="entry name" value="MtrAB_MtrB"/>
    <property type="match status" value="1"/>
</dbReference>
<dbReference type="EMBL" id="CP109071">
    <property type="protein sequence ID" value="WSA33876.1"/>
    <property type="molecule type" value="Genomic_DNA"/>
</dbReference>
<dbReference type="EMBL" id="FMIC01000002">
    <property type="protein sequence ID" value="SCL52065.1"/>
    <property type="molecule type" value="Genomic_DNA"/>
</dbReference>
<dbReference type="RefSeq" id="WP_176733642.1">
    <property type="nucleotide sequence ID" value="NZ_CP109071.1"/>
</dbReference>
<protein>
    <recommendedName>
        <fullName evidence="14">Sensor histidine kinase MtrB</fullName>
        <ecNumber evidence="3">2.7.13.3</ecNumber>
    </recommendedName>
</protein>
<dbReference type="SMART" id="SM00304">
    <property type="entry name" value="HAMP"/>
    <property type="match status" value="1"/>
</dbReference>
<evidence type="ECO:0000313" key="21">
    <source>
        <dbReference type="Proteomes" id="UP001334804"/>
    </source>
</evidence>
<dbReference type="PANTHER" id="PTHR43547">
    <property type="entry name" value="TWO-COMPONENT HISTIDINE KINASE"/>
    <property type="match status" value="1"/>
</dbReference>
<dbReference type="SMART" id="SM00387">
    <property type="entry name" value="HATPase_c"/>
    <property type="match status" value="1"/>
</dbReference>
<keyword evidence="10" id="KW-0067">ATP-binding</keyword>
<keyword evidence="7 15" id="KW-0812">Transmembrane</keyword>
<dbReference type="Gene3D" id="6.10.340.10">
    <property type="match status" value="1"/>
</dbReference>
<evidence type="ECO:0000256" key="2">
    <source>
        <dbReference type="ARBA" id="ARBA00004651"/>
    </source>
</evidence>
<dbReference type="Proteomes" id="UP001334804">
    <property type="component" value="Chromosome"/>
</dbReference>
<dbReference type="PROSITE" id="PS50885">
    <property type="entry name" value="HAMP"/>
    <property type="match status" value="1"/>
</dbReference>
<keyword evidence="5" id="KW-0597">Phosphoprotein</keyword>
<dbReference type="GO" id="GO:0000155">
    <property type="term" value="F:phosphorelay sensor kinase activity"/>
    <property type="evidence" value="ECO:0007669"/>
    <property type="project" value="InterPro"/>
</dbReference>
<keyword evidence="8" id="KW-0547">Nucleotide-binding</keyword>
<keyword evidence="4" id="KW-1003">Cell membrane</keyword>
<evidence type="ECO:0000259" key="16">
    <source>
        <dbReference type="PROSITE" id="PS50109"/>
    </source>
</evidence>